<reference evidence="3" key="1">
    <citation type="submission" date="2019-10" db="EMBL/GenBank/DDBJ databases">
        <title>Malate fermentation in French cider.</title>
        <authorList>
            <person name="Cousin F.J."/>
            <person name="Medina Fernandez S."/>
            <person name="Misery B."/>
            <person name="Laplace J.-M."/>
            <person name="Cretenet M."/>
        </authorList>
    </citation>
    <scope>NUCLEOTIDE SEQUENCE</scope>
    <source>
        <strain evidence="3">UCMA15901</strain>
    </source>
</reference>
<protein>
    <recommendedName>
        <fullName evidence="5">Competence protein CoiA</fullName>
    </recommendedName>
</protein>
<evidence type="ECO:0000259" key="1">
    <source>
        <dbReference type="Pfam" id="PF06054"/>
    </source>
</evidence>
<dbReference type="PIRSF" id="PIRSF007487">
    <property type="entry name" value="Competence-induced_CoiA_bac"/>
    <property type="match status" value="1"/>
</dbReference>
<dbReference type="Proteomes" id="UP001275867">
    <property type="component" value="Unassembled WGS sequence"/>
</dbReference>
<feature type="domain" description="Competence protein CoiA-like N-terminal" evidence="2">
    <location>
        <begin position="18"/>
        <end position="55"/>
    </location>
</feature>
<dbReference type="InterPro" id="IPR057253">
    <property type="entry name" value="CoiA-like_N"/>
</dbReference>
<dbReference type="InterPro" id="IPR010330">
    <property type="entry name" value="CoiA_nuc"/>
</dbReference>
<evidence type="ECO:0000259" key="2">
    <source>
        <dbReference type="Pfam" id="PF25164"/>
    </source>
</evidence>
<dbReference type="AlphaFoldDB" id="A0AAP5TB72"/>
<organism evidence="3 4">
    <name type="scientific">Pediococcus parvulus</name>
    <dbReference type="NCBI Taxonomy" id="54062"/>
    <lineage>
        <taxon>Bacteria</taxon>
        <taxon>Bacillati</taxon>
        <taxon>Bacillota</taxon>
        <taxon>Bacilli</taxon>
        <taxon>Lactobacillales</taxon>
        <taxon>Lactobacillaceae</taxon>
        <taxon>Pediococcus</taxon>
    </lineage>
</organism>
<accession>A0AAP5TB72</accession>
<evidence type="ECO:0008006" key="5">
    <source>
        <dbReference type="Google" id="ProtNLM"/>
    </source>
</evidence>
<comment type="caution">
    <text evidence="3">The sequence shown here is derived from an EMBL/GenBank/DDBJ whole genome shotgun (WGS) entry which is preliminary data.</text>
</comment>
<feature type="domain" description="Competence protein CoiA nuclease-like" evidence="1">
    <location>
        <begin position="60"/>
        <end position="209"/>
    </location>
</feature>
<name>A0AAP5TB72_9LACO</name>
<proteinExistence type="predicted"/>
<dbReference type="Pfam" id="PF06054">
    <property type="entry name" value="CoiA_nuc"/>
    <property type="match status" value="1"/>
</dbReference>
<dbReference type="Pfam" id="PF25164">
    <property type="entry name" value="CoiA_N"/>
    <property type="match status" value="1"/>
</dbReference>
<evidence type="ECO:0000313" key="4">
    <source>
        <dbReference type="Proteomes" id="UP001275867"/>
    </source>
</evidence>
<evidence type="ECO:0000313" key="3">
    <source>
        <dbReference type="EMBL" id="MDV7694390.1"/>
    </source>
</evidence>
<gene>
    <name evidence="3" type="ORF">GA842_05695</name>
</gene>
<dbReference type="EMBL" id="WERX01000015">
    <property type="protein sequence ID" value="MDV7694390.1"/>
    <property type="molecule type" value="Genomic_DNA"/>
</dbReference>
<dbReference type="InterPro" id="IPR021176">
    <property type="entry name" value="Competence-induced_CoiA"/>
</dbReference>
<sequence>MLMFVANDQDKSVLAADAHHKITYTCPGCGQSVILRQGQMRLSHFAHHAGADCHLFSEGETKAHLAGKTRIFNWCRQNHLAVKLEAYLPRLKQRPDILVYWHHHWTAIEFQCSPISFEKLVERTQGYRTHGYKVWWILGPTYLAHKLTLEKVSKFAYFQKSLSLFVSFYDPQNDQFLIRHHITQDLFGKLKWQDYVFNPSKKAFTELFHQGGKQKPNFKQDSYREAVLLQHQLLGRYSDARLKRVQFICYTHHLNLAGCPWIVHDQNFKLPTGKKIPLEVKIEFLLKLQLWQKQFVSYSLLATWYREVTEGNPFQLANVTRPQLNIELNFQQFVQNLLSDHVLKTVQKQYQIMVLPRWYTDITQKLRHFPD</sequence>